<dbReference type="AlphaFoldDB" id="A4KVJ4"/>
<reference evidence="2 3" key="1">
    <citation type="journal article" date="2007" name="FEMS Microbiol. Lett.">
        <title>Sequence analysis of the 181-kb accessory plasmid pSmeSM11b, isolated from a dominant Sinorhizobium meliloti strain identified during a long-term field release experiment.</title>
        <authorList>
            <person name="Stiens M."/>
            <person name="Schneiker S."/>
            <person name="Puhler A."/>
            <person name="Schluter A."/>
        </authorList>
    </citation>
    <scope>NUCLEOTIDE SEQUENCE [LARGE SCALE GENOMIC DNA]</scope>
    <source>
        <strain evidence="2 3">SM11</strain>
        <plasmid evidence="3">pSmeSM11b</plasmid>
    </source>
</reference>
<gene>
    <name evidence="2" type="primary">orf89</name>
</gene>
<keyword evidence="1" id="KW-0472">Membrane</keyword>
<geneLocation type="plasmid" evidence="2 3">
    <name>pSmeSM11b</name>
</geneLocation>
<dbReference type="Proteomes" id="UP000009045">
    <property type="component" value="Plasmid pSmeSM11b"/>
</dbReference>
<keyword evidence="2" id="KW-0614">Plasmid</keyword>
<keyword evidence="1" id="KW-0812">Transmembrane</keyword>
<evidence type="ECO:0000313" key="3">
    <source>
        <dbReference type="Proteomes" id="UP000009045"/>
    </source>
</evidence>
<keyword evidence="1" id="KW-1133">Transmembrane helix</keyword>
<sequence length="32" mass="3375">MLSDGSAGRPLPGLSPAYAACLWLIWASLLML</sequence>
<reference evidence="3" key="2">
    <citation type="journal article" date="2011" name="J. Biotechnol.">
        <title>The complete genome sequence of the dominant Sinorhizobium meliloti field isolate SM11 extends the S. meliloti pan-genome.</title>
        <authorList>
            <person name="Schneiker-Bekel S."/>
            <person name="Wibberg D."/>
            <person name="Bekel T."/>
            <person name="Blom J."/>
            <person name="Linke B."/>
            <person name="Neuweger H."/>
            <person name="Stiens M."/>
            <person name="Vorholter F.J."/>
            <person name="Weidner S."/>
            <person name="Goesmann A."/>
            <person name="Puhler A."/>
            <person name="Schluter A."/>
        </authorList>
    </citation>
    <scope>NUCLEOTIDE SEQUENCE [LARGE SCALE GENOMIC DNA]</scope>
    <source>
        <strain evidence="3">SM11</strain>
        <plasmid evidence="3">pSmeSM11b</plasmid>
    </source>
</reference>
<evidence type="ECO:0000313" key="2">
    <source>
        <dbReference type="EMBL" id="ABN47095.1"/>
    </source>
</evidence>
<accession>A4KVJ4</accession>
<feature type="transmembrane region" description="Helical" evidence="1">
    <location>
        <begin position="12"/>
        <end position="31"/>
    </location>
</feature>
<evidence type="ECO:0000256" key="1">
    <source>
        <dbReference type="SAM" id="Phobius"/>
    </source>
</evidence>
<protein>
    <submittedName>
        <fullName evidence="2">Uncharacterized protein</fullName>
    </submittedName>
</protein>
<name>A4KVJ4_SINMM</name>
<proteinExistence type="predicted"/>
<organism evidence="2 3">
    <name type="scientific">Sinorhizobium meliloti (strain SM11)</name>
    <dbReference type="NCBI Taxonomy" id="707241"/>
    <lineage>
        <taxon>Bacteria</taxon>
        <taxon>Pseudomonadati</taxon>
        <taxon>Pseudomonadota</taxon>
        <taxon>Alphaproteobacteria</taxon>
        <taxon>Hyphomicrobiales</taxon>
        <taxon>Rhizobiaceae</taxon>
        <taxon>Sinorhizobium/Ensifer group</taxon>
        <taxon>Sinorhizobium</taxon>
    </lineage>
</organism>
<dbReference type="EMBL" id="EF066650">
    <property type="protein sequence ID" value="ABN47095.1"/>
    <property type="molecule type" value="Genomic_DNA"/>
</dbReference>